<keyword evidence="2" id="KW-1185">Reference proteome</keyword>
<organism evidence="1 2">
    <name type="scientific">Paraburkholderia haematera</name>
    <dbReference type="NCBI Taxonomy" id="2793077"/>
    <lineage>
        <taxon>Bacteria</taxon>
        <taxon>Pseudomonadati</taxon>
        <taxon>Pseudomonadota</taxon>
        <taxon>Betaproteobacteria</taxon>
        <taxon>Burkholderiales</taxon>
        <taxon>Burkholderiaceae</taxon>
        <taxon>Paraburkholderia</taxon>
    </lineage>
</organism>
<evidence type="ECO:0008006" key="3">
    <source>
        <dbReference type="Google" id="ProtNLM"/>
    </source>
</evidence>
<accession>A0ABN7LDK7</accession>
<reference evidence="1 2" key="1">
    <citation type="submission" date="2021-02" db="EMBL/GenBank/DDBJ databases">
        <authorList>
            <person name="Vanwijnsberghe S."/>
        </authorList>
    </citation>
    <scope>NUCLEOTIDE SEQUENCE [LARGE SCALE GENOMIC DNA]</scope>
    <source>
        <strain evidence="1 2">LMG 31837</strain>
    </source>
</reference>
<sequence length="140" mass="16384">MKEPKSLYHGLRFPAVVISCAVRWSFRFQLSLRDIEERLFERVVTVTYSPKEVPLGDETIRRWCGKFGKGFAHRVKAVRRKPGSTWHLDEMFVRYMIIKAISPDKKTPTRRGWRFAWGIAGIRTGSWCCLYPPLSGPLRR</sequence>
<dbReference type="EMBL" id="CAJNBK010000005">
    <property type="protein sequence ID" value="CAE6738093.1"/>
    <property type="molecule type" value="Genomic_DNA"/>
</dbReference>
<name>A0ABN7LDK7_9BURK</name>
<comment type="caution">
    <text evidence="1">The sequence shown here is derived from an EMBL/GenBank/DDBJ whole genome shotgun (WGS) entry which is preliminary data.</text>
</comment>
<evidence type="ECO:0000313" key="1">
    <source>
        <dbReference type="EMBL" id="CAE6738093.1"/>
    </source>
</evidence>
<proteinExistence type="predicted"/>
<dbReference type="PANTHER" id="PTHR35528">
    <property type="entry name" value="BLL1675 PROTEIN"/>
    <property type="match status" value="1"/>
</dbReference>
<gene>
    <name evidence="1" type="ORF">R69888_02376</name>
</gene>
<dbReference type="PANTHER" id="PTHR35528:SF3">
    <property type="entry name" value="BLL1675 PROTEIN"/>
    <property type="match status" value="1"/>
</dbReference>
<dbReference type="InterPro" id="IPR052183">
    <property type="entry name" value="IS_Transposase"/>
</dbReference>
<evidence type="ECO:0000313" key="2">
    <source>
        <dbReference type="Proteomes" id="UP000672526"/>
    </source>
</evidence>
<protein>
    <recommendedName>
        <fullName evidence="3">Transposase</fullName>
    </recommendedName>
</protein>
<dbReference type="Proteomes" id="UP000672526">
    <property type="component" value="Unassembled WGS sequence"/>
</dbReference>